<dbReference type="GO" id="GO:0043138">
    <property type="term" value="F:3'-5' DNA helicase activity"/>
    <property type="evidence" value="ECO:0007669"/>
    <property type="project" value="TreeGrafter"/>
</dbReference>
<dbReference type="OrthoDB" id="9774462at2"/>
<dbReference type="EMBL" id="QAON01000021">
    <property type="protein sequence ID" value="PTQ87182.1"/>
    <property type="molecule type" value="Genomic_DNA"/>
</dbReference>
<accession>A0A2T5ITI7</accession>
<dbReference type="Proteomes" id="UP000244223">
    <property type="component" value="Unassembled WGS sequence"/>
</dbReference>
<dbReference type="Gene3D" id="3.40.50.300">
    <property type="entry name" value="P-loop containing nucleotide triphosphate hydrolases"/>
    <property type="match status" value="2"/>
</dbReference>
<evidence type="ECO:0000259" key="4">
    <source>
        <dbReference type="PROSITE" id="PS51194"/>
    </source>
</evidence>
<evidence type="ECO:0000313" key="6">
    <source>
        <dbReference type="Proteomes" id="UP000244223"/>
    </source>
</evidence>
<dbReference type="InterPro" id="IPR014001">
    <property type="entry name" value="Helicase_ATP-bd"/>
</dbReference>
<dbReference type="SMART" id="SM00490">
    <property type="entry name" value="HELICc"/>
    <property type="match status" value="1"/>
</dbReference>
<dbReference type="Pfam" id="PF00270">
    <property type="entry name" value="DEAD"/>
    <property type="match status" value="1"/>
</dbReference>
<dbReference type="RefSeq" id="WP_107866865.1">
    <property type="nucleotide sequence ID" value="NZ_QAON01000021.1"/>
</dbReference>
<dbReference type="GO" id="GO:0036297">
    <property type="term" value="P:interstrand cross-link repair"/>
    <property type="evidence" value="ECO:0007669"/>
    <property type="project" value="TreeGrafter"/>
</dbReference>
<dbReference type="InterPro" id="IPR011545">
    <property type="entry name" value="DEAD/DEAH_box_helicase_dom"/>
</dbReference>
<dbReference type="InterPro" id="IPR027417">
    <property type="entry name" value="P-loop_NTPase"/>
</dbReference>
<dbReference type="PROSITE" id="PS51192">
    <property type="entry name" value="HELICASE_ATP_BIND_1"/>
    <property type="match status" value="1"/>
</dbReference>
<organism evidence="5 6">
    <name type="scientific">Agitococcus lubricus</name>
    <dbReference type="NCBI Taxonomy" id="1077255"/>
    <lineage>
        <taxon>Bacteria</taxon>
        <taxon>Pseudomonadati</taxon>
        <taxon>Pseudomonadota</taxon>
        <taxon>Gammaproteobacteria</taxon>
        <taxon>Moraxellales</taxon>
        <taxon>Moraxellaceae</taxon>
        <taxon>Agitococcus</taxon>
    </lineage>
</organism>
<evidence type="ECO:0000313" key="5">
    <source>
        <dbReference type="EMBL" id="PTQ87182.1"/>
    </source>
</evidence>
<keyword evidence="1" id="KW-0547">Nucleotide-binding</keyword>
<protein>
    <submittedName>
        <fullName evidence="5">Uncharacterized protein DUF1998</fullName>
    </submittedName>
</protein>
<dbReference type="Pfam" id="PF00271">
    <property type="entry name" value="Helicase_C"/>
    <property type="match status" value="1"/>
</dbReference>
<keyword evidence="2" id="KW-0067">ATP-binding</keyword>
<evidence type="ECO:0000256" key="1">
    <source>
        <dbReference type="ARBA" id="ARBA00022741"/>
    </source>
</evidence>
<feature type="domain" description="Helicase C-terminal" evidence="4">
    <location>
        <begin position="985"/>
        <end position="1187"/>
    </location>
</feature>
<dbReference type="PANTHER" id="PTHR47957:SF3">
    <property type="entry name" value="ATP-DEPENDENT HELICASE HRQ1"/>
    <property type="match status" value="1"/>
</dbReference>
<dbReference type="Pfam" id="PF09369">
    <property type="entry name" value="MZB"/>
    <property type="match status" value="1"/>
</dbReference>
<dbReference type="GO" id="GO:0003676">
    <property type="term" value="F:nucleic acid binding"/>
    <property type="evidence" value="ECO:0007669"/>
    <property type="project" value="InterPro"/>
</dbReference>
<dbReference type="GO" id="GO:0006289">
    <property type="term" value="P:nucleotide-excision repair"/>
    <property type="evidence" value="ECO:0007669"/>
    <property type="project" value="TreeGrafter"/>
</dbReference>
<sequence>MENTYFSQLLPELAEKTVQATIRRLHIQNKPLAAYLRNTLSTQLGAKGALLGDPVFEPTFGWQTHSETMQALSGGLLSPQLIDAMDAPEGDTKNEYRFAKEYYPYQHQHDAWSLLSQQPPQSLVVTSGTGSGKTECFLVPVLDDLVRESQCSDKPLVGVRALMIYPLNALIASQRDRLNAWTTNFGNKVRFCLYNGTTPLSVPQWQHREAMNQVLDRQSLRKSPSPILVTNATMLEYLLVRHEDAPIIQASQGKLKWIILDEAHSYIGSKAAELALLLRRVMLAFGVQSEDVHFVATSATLGGHDSEKQLKRFLASVSGLPLERVHVVTGKRSIPKLVNGNKQFVDASYDELVKVDSHVSGRLYNALCANLIACEIRAQFVSLQGQTPQRLSSLMSVLEEKFDCRFSHQDVLQWLDLLSRAKSKQGESFLPLRLHVFHNVLSGLWACSNPHCSYKRGLSLEHKDWPFGKVYFDARPECLCRSPVYEIRPCSRCHAVYLWANWKEEQRYYLVSPVIAAVDDFNAEAEQIEPDVDMAGRHHKSEWLPLLILQPDMLGTKITFFEAESFKKYGREFASTVSLNISLPSNASKSEFSCRCCNAVHSPEKPLFRALHLGAPFFQEIILPVLLKYCPDYIGRDHVQPLLPYQGKRLITFTDSRQGTARIALKYQQDSERHWLQSQVYRRLLSEVKPDSADAKQKILYQLENLQQRYATTPEAIKPMIRGLIKTQENELQKLEQPQAVSFKHMVSWLKSQPVLREQILPVYQEKNPEFFNDEEGAAALAKIMLLREFARRPYIQDNLETLGLVSIVYPKLQRIQKAPDFSSHHLLMDVSEWRSFLKIVLDFFIRHYLILRMPNEWSSWSGNRIPCKVLITPNVVPKYSKKNVLWPRANMGMTNSKLVRLLIKALNANVYTEGDRDAINQLFMLAFDELTQVGLLQKQDETWVLDPEDLAFIIPKQTWLCPVTKQILDVTLKEVTPLTPKYPKHNDPLTCLPIVMPSLDSQWQFLAEDERLYRIKEWLKNNHQVASLRDEGYWHDLHDQVILGMPYCRAVEHSAQQTSEQLRKYEGGFRQGKINIMSCSTTMEMGVDIGGISVVSMNNVPPHPANYLQRAGRAGRRGETRSVVLTVCKNTPHDQFVFNNPLWPFRTPMSAPRVSLNSEVLVQRHIHSYLLSLFLQEYQTITDDLLNLNIGWWMLPKETSPSNDFLKWLLDLSVNTNNEITQGLKQLLHKTCFEEGDVKKHIETTSQLYQDFVKKWFVGYEVIHAQLDKYLRHCDENNPILKSMKIQEQRLVKEYLLTVMLKEGFLPAYGFPTHVVNFETLNLSVLSKYQKLRYEFNRELPSRDLSTGLVEYAPSAKVVIDGLVYQSEGITLNWHEPSSKQDVSEIQNIRHVWLCECCGSSINLPTGVIVNECTHCGERLYDYGYNNQLTHFYYLDPAGFAVDIFAKPHNDLTMQRFVPPESPLISATGEWEQLSTAEWGFYRVSDKGHVFHYTSGSHKQGYAVCLSCGRAEEMTQDGKIPVEFATRHIRLRGTQGREHAICEATENDFSIVPSLRFGHQYLTDVLEFFLLVKNSPIVDKTIAFTLAVAMRNAAAGILGIEVRELGCEVKWVQDNSQKGYVIVLYDINASGYVSSLEHRIKELFHFTLEALNCPLNCESSCPACLQHFDLRFRTLDMNRPQALQYIKYEWTERWWHLGGSYFSPKTLLEQDSLLHAISREFHLPDVQELKLFINGHSSQWNIAQSSLSLWLHKWLADGHPVKLVFKKDAIAACSDENKLALRELYKLKGVSFWQGDVNITIKKSHLCAEVMTARGSIFWAESTAHVSIPNDRWGNATDSELWRSLPIIADMDLEEIKSPFNTKKKGG</sequence>
<dbReference type="SMART" id="SM00487">
    <property type="entry name" value="DEXDc"/>
    <property type="match status" value="1"/>
</dbReference>
<proteinExistence type="predicted"/>
<name>A0A2T5ITI7_9GAMM</name>
<reference evidence="5 6" key="1">
    <citation type="submission" date="2018-04" db="EMBL/GenBank/DDBJ databases">
        <title>Genomic Encyclopedia of Archaeal and Bacterial Type Strains, Phase II (KMG-II): from individual species to whole genera.</title>
        <authorList>
            <person name="Goeker M."/>
        </authorList>
    </citation>
    <scope>NUCLEOTIDE SEQUENCE [LARGE SCALE GENOMIC DNA]</scope>
    <source>
        <strain evidence="5 6">DSM 5822</strain>
    </source>
</reference>
<evidence type="ECO:0000259" key="3">
    <source>
        <dbReference type="PROSITE" id="PS51192"/>
    </source>
</evidence>
<dbReference type="PANTHER" id="PTHR47957">
    <property type="entry name" value="ATP-DEPENDENT HELICASE HRQ1"/>
    <property type="match status" value="1"/>
</dbReference>
<dbReference type="InterPro" id="IPR001650">
    <property type="entry name" value="Helicase_C-like"/>
</dbReference>
<evidence type="ECO:0000256" key="2">
    <source>
        <dbReference type="ARBA" id="ARBA00022840"/>
    </source>
</evidence>
<feature type="domain" description="Helicase ATP-binding" evidence="3">
    <location>
        <begin position="114"/>
        <end position="319"/>
    </location>
</feature>
<dbReference type="GO" id="GO:0005524">
    <property type="term" value="F:ATP binding"/>
    <property type="evidence" value="ECO:0007669"/>
    <property type="project" value="UniProtKB-KW"/>
</dbReference>
<keyword evidence="6" id="KW-1185">Reference proteome</keyword>
<gene>
    <name evidence="5" type="ORF">C8N29_12117</name>
</gene>
<dbReference type="SUPFAM" id="SSF52540">
    <property type="entry name" value="P-loop containing nucleoside triphosphate hydrolases"/>
    <property type="match status" value="1"/>
</dbReference>
<comment type="caution">
    <text evidence="5">The sequence shown here is derived from an EMBL/GenBank/DDBJ whole genome shotgun (WGS) entry which is preliminary data.</text>
</comment>
<dbReference type="InterPro" id="IPR018973">
    <property type="entry name" value="MZB"/>
</dbReference>
<dbReference type="PROSITE" id="PS51194">
    <property type="entry name" value="HELICASE_CTER"/>
    <property type="match status" value="1"/>
</dbReference>